<evidence type="ECO:0000313" key="2">
    <source>
        <dbReference type="EMBL" id="SFR40292.1"/>
    </source>
</evidence>
<dbReference type="RefSeq" id="WP_177232532.1">
    <property type="nucleotide sequence ID" value="NZ_FOYT01000001.1"/>
</dbReference>
<dbReference type="AlphaFoldDB" id="A0A1I6GDM1"/>
<reference evidence="3" key="1">
    <citation type="submission" date="2016-10" db="EMBL/GenBank/DDBJ databases">
        <authorList>
            <person name="Varghese N."/>
            <person name="Submissions S."/>
        </authorList>
    </citation>
    <scope>NUCLEOTIDE SEQUENCE [LARGE SCALE GENOMIC DNA]</scope>
    <source>
        <strain evidence="3">CGMCC 1.7736</strain>
    </source>
</reference>
<feature type="compositionally biased region" description="Basic and acidic residues" evidence="1">
    <location>
        <begin position="1"/>
        <end position="14"/>
    </location>
</feature>
<gene>
    <name evidence="2" type="ORF">SAMN04487947_0972</name>
</gene>
<accession>A0A1I6GDM1</accession>
<evidence type="ECO:0000313" key="3">
    <source>
        <dbReference type="Proteomes" id="UP000198531"/>
    </source>
</evidence>
<organism evidence="2 3">
    <name type="scientific">Halogeometricum rufum</name>
    <dbReference type="NCBI Taxonomy" id="553469"/>
    <lineage>
        <taxon>Archaea</taxon>
        <taxon>Methanobacteriati</taxon>
        <taxon>Methanobacteriota</taxon>
        <taxon>Stenosarchaea group</taxon>
        <taxon>Halobacteria</taxon>
        <taxon>Halobacteriales</taxon>
        <taxon>Haloferacaceae</taxon>
        <taxon>Halogeometricum</taxon>
    </lineage>
</organism>
<feature type="region of interest" description="Disordered" evidence="1">
    <location>
        <begin position="1"/>
        <end position="48"/>
    </location>
</feature>
<sequence length="48" mass="4857">MATKQPTDRDDRVGIAHATVVPSNYRPGGDATEGTGTDGTDPVADGDA</sequence>
<name>A0A1I6GDM1_9EURY</name>
<dbReference type="STRING" id="553469.SAMN04487947_0972"/>
<dbReference type="Proteomes" id="UP000198531">
    <property type="component" value="Unassembled WGS sequence"/>
</dbReference>
<feature type="compositionally biased region" description="Low complexity" evidence="1">
    <location>
        <begin position="28"/>
        <end position="41"/>
    </location>
</feature>
<dbReference type="EMBL" id="FOYT01000001">
    <property type="protein sequence ID" value="SFR40292.1"/>
    <property type="molecule type" value="Genomic_DNA"/>
</dbReference>
<evidence type="ECO:0000256" key="1">
    <source>
        <dbReference type="SAM" id="MobiDB-lite"/>
    </source>
</evidence>
<proteinExistence type="predicted"/>
<protein>
    <submittedName>
        <fullName evidence="2">Uncharacterized protein</fullName>
    </submittedName>
</protein>
<keyword evidence="3" id="KW-1185">Reference proteome</keyword>